<dbReference type="RefSeq" id="WP_238223009.1">
    <property type="nucleotide sequence ID" value="NZ_BPQD01000003.1"/>
</dbReference>
<reference evidence="2" key="1">
    <citation type="journal article" date="2019" name="Int. J. Syst. Evol. Microbiol.">
        <title>The Global Catalogue of Microorganisms (GCM) 10K type strain sequencing project: providing services to taxonomists for standard genome sequencing and annotation.</title>
        <authorList>
            <consortium name="The Broad Institute Genomics Platform"/>
            <consortium name="The Broad Institute Genome Sequencing Center for Infectious Disease"/>
            <person name="Wu L."/>
            <person name="Ma J."/>
        </authorList>
    </citation>
    <scope>NUCLEOTIDE SEQUENCE [LARGE SCALE GENOMIC DNA]</scope>
    <source>
        <strain evidence="2">CECT 7069</strain>
    </source>
</reference>
<gene>
    <name evidence="1" type="ORF">QWZ12_08270</name>
</gene>
<evidence type="ECO:0000313" key="2">
    <source>
        <dbReference type="Proteomes" id="UP001224644"/>
    </source>
</evidence>
<sequence>MPARTPLVVGSDGLPQQLQAADTLATGLRYQTFTGTVSGGQGVAQVTFSPAFKATPLAFVIESWAGAQMVCGAVTATTAAGCTVQGMVSQGTLILNAAPFTTAPNGTVVTVVAIGA</sequence>
<dbReference type="Proteomes" id="UP001224644">
    <property type="component" value="Unassembled WGS sequence"/>
</dbReference>
<comment type="caution">
    <text evidence="1">The sequence shown here is derived from an EMBL/GenBank/DDBJ whole genome shotgun (WGS) entry which is preliminary data.</text>
</comment>
<dbReference type="EMBL" id="JAUFPX010000006">
    <property type="protein sequence ID" value="MDN3590607.1"/>
    <property type="molecule type" value="Genomic_DNA"/>
</dbReference>
<name>A0ABT8BEP9_9HYPH</name>
<proteinExistence type="predicted"/>
<accession>A0ABT8BEP9</accession>
<protein>
    <submittedName>
        <fullName evidence="1">Uncharacterized protein</fullName>
    </submittedName>
</protein>
<keyword evidence="2" id="KW-1185">Reference proteome</keyword>
<evidence type="ECO:0000313" key="1">
    <source>
        <dbReference type="EMBL" id="MDN3590607.1"/>
    </source>
</evidence>
<organism evidence="1 2">
    <name type="scientific">Methylobacterium adhaesivum</name>
    <dbReference type="NCBI Taxonomy" id="333297"/>
    <lineage>
        <taxon>Bacteria</taxon>
        <taxon>Pseudomonadati</taxon>
        <taxon>Pseudomonadota</taxon>
        <taxon>Alphaproteobacteria</taxon>
        <taxon>Hyphomicrobiales</taxon>
        <taxon>Methylobacteriaceae</taxon>
        <taxon>Methylobacterium</taxon>
    </lineage>
</organism>